<dbReference type="PROSITE" id="PS51257">
    <property type="entry name" value="PROKAR_LIPOPROTEIN"/>
    <property type="match status" value="1"/>
</dbReference>
<evidence type="ECO:0000256" key="1">
    <source>
        <dbReference type="SAM" id="SignalP"/>
    </source>
</evidence>
<sequence length="156" mass="17082">MRGLLLIPLCLGLSACASAVGGYDYTFQPQPGQGQYVRPAYLDPAPTPRLPAIDPCQSQMYLPLVGVNEGAIYIPGLPGQKRIIRPAVFEGADNDFLNGEMMNETYVQVQNYLPGQQLYAPSISDVSERITIGVEDTSRLTIELDRDGYVQEIRCG</sequence>
<feature type="chain" id="PRO_5046614145" evidence="1">
    <location>
        <begin position="20"/>
        <end position="156"/>
    </location>
</feature>
<proteinExistence type="predicted"/>
<feature type="signal peptide" evidence="1">
    <location>
        <begin position="1"/>
        <end position="19"/>
    </location>
</feature>
<dbReference type="RefSeq" id="WP_284392186.1">
    <property type="nucleotide sequence ID" value="NZ_BSNK01000002.1"/>
</dbReference>
<dbReference type="EMBL" id="BSNK01000002">
    <property type="protein sequence ID" value="GLQ25059.1"/>
    <property type="molecule type" value="Genomic_DNA"/>
</dbReference>
<name>A0ABQ5VDF9_9PROT</name>
<reference evidence="2" key="2">
    <citation type="submission" date="2023-01" db="EMBL/GenBank/DDBJ databases">
        <title>Draft genome sequence of Algimonas ampicilliniresistens strain NBRC 108219.</title>
        <authorList>
            <person name="Sun Q."/>
            <person name="Mori K."/>
        </authorList>
    </citation>
    <scope>NUCLEOTIDE SEQUENCE</scope>
    <source>
        <strain evidence="2">NBRC 108219</strain>
    </source>
</reference>
<protein>
    <submittedName>
        <fullName evidence="2">Uncharacterized protein</fullName>
    </submittedName>
</protein>
<comment type="caution">
    <text evidence="2">The sequence shown here is derived from an EMBL/GenBank/DDBJ whole genome shotgun (WGS) entry which is preliminary data.</text>
</comment>
<keyword evidence="3" id="KW-1185">Reference proteome</keyword>
<dbReference type="Proteomes" id="UP001161391">
    <property type="component" value="Unassembled WGS sequence"/>
</dbReference>
<reference evidence="2" key="1">
    <citation type="journal article" date="2014" name="Int. J. Syst. Evol. Microbiol.">
        <title>Complete genome of a new Firmicutes species belonging to the dominant human colonic microbiota ('Ruminococcus bicirculans') reveals two chromosomes and a selective capacity to utilize plant glucans.</title>
        <authorList>
            <consortium name="NISC Comparative Sequencing Program"/>
            <person name="Wegmann U."/>
            <person name="Louis P."/>
            <person name="Goesmann A."/>
            <person name="Henrissat B."/>
            <person name="Duncan S.H."/>
            <person name="Flint H.J."/>
        </authorList>
    </citation>
    <scope>NUCLEOTIDE SEQUENCE</scope>
    <source>
        <strain evidence="2">NBRC 108219</strain>
    </source>
</reference>
<accession>A0ABQ5VDF9</accession>
<organism evidence="2 3">
    <name type="scientific">Algimonas ampicilliniresistens</name>
    <dbReference type="NCBI Taxonomy" id="1298735"/>
    <lineage>
        <taxon>Bacteria</taxon>
        <taxon>Pseudomonadati</taxon>
        <taxon>Pseudomonadota</taxon>
        <taxon>Alphaproteobacteria</taxon>
        <taxon>Maricaulales</taxon>
        <taxon>Robiginitomaculaceae</taxon>
        <taxon>Algimonas</taxon>
    </lineage>
</organism>
<evidence type="ECO:0000313" key="3">
    <source>
        <dbReference type="Proteomes" id="UP001161391"/>
    </source>
</evidence>
<gene>
    <name evidence="2" type="ORF">GCM10007853_29330</name>
</gene>
<keyword evidence="1" id="KW-0732">Signal</keyword>
<evidence type="ECO:0000313" key="2">
    <source>
        <dbReference type="EMBL" id="GLQ25059.1"/>
    </source>
</evidence>